<evidence type="ECO:0000256" key="3">
    <source>
        <dbReference type="ARBA" id="ARBA00007222"/>
    </source>
</evidence>
<comment type="subcellular location">
    <subcellularLocation>
        <location evidence="10">Cell membrane</location>
    </subcellularLocation>
    <subcellularLocation>
        <location evidence="1">Endomembrane system</location>
        <topology evidence="1">Multi-pass membrane protein</topology>
    </subcellularLocation>
</comment>
<evidence type="ECO:0000256" key="2">
    <source>
        <dbReference type="ARBA" id="ARBA00004922"/>
    </source>
</evidence>
<evidence type="ECO:0000256" key="1">
    <source>
        <dbReference type="ARBA" id="ARBA00004127"/>
    </source>
</evidence>
<keyword evidence="4 10" id="KW-0328">Glycosyltransferase</keyword>
<feature type="transmembrane region" description="Helical" evidence="10">
    <location>
        <begin position="210"/>
        <end position="231"/>
    </location>
</feature>
<dbReference type="InterPro" id="IPR003342">
    <property type="entry name" value="ArnT-like_N"/>
</dbReference>
<dbReference type="EC" id="2.4.1.-" evidence="10"/>
<reference evidence="14 15" key="1">
    <citation type="submission" date="2024-06" db="EMBL/GenBank/DDBJ databases">
        <authorList>
            <person name="Lee S.D."/>
        </authorList>
    </citation>
    <scope>NUCLEOTIDE SEQUENCE [LARGE SCALE GENOMIC DNA]</scope>
    <source>
        <strain evidence="14 15">N1-10</strain>
    </source>
</reference>
<feature type="transmembrane region" description="Helical" evidence="10">
    <location>
        <begin position="495"/>
        <end position="512"/>
    </location>
</feature>
<keyword evidence="15" id="KW-1185">Reference proteome</keyword>
<proteinExistence type="inferred from homology"/>
<evidence type="ECO:0000256" key="7">
    <source>
        <dbReference type="ARBA" id="ARBA00022989"/>
    </source>
</evidence>
<comment type="similarity">
    <text evidence="3 10">Belongs to the glycosyltransferase 39 family.</text>
</comment>
<feature type="transmembrane region" description="Helical" evidence="10">
    <location>
        <begin position="376"/>
        <end position="397"/>
    </location>
</feature>
<feature type="domain" description="ArnT-like N-terminal" evidence="12">
    <location>
        <begin position="122"/>
        <end position="278"/>
    </location>
</feature>
<keyword evidence="10" id="KW-1003">Cell membrane</keyword>
<feature type="compositionally biased region" description="Basic and acidic residues" evidence="11">
    <location>
        <begin position="20"/>
        <end position="33"/>
    </location>
</feature>
<evidence type="ECO:0000256" key="11">
    <source>
        <dbReference type="SAM" id="MobiDB-lite"/>
    </source>
</evidence>
<evidence type="ECO:0000313" key="14">
    <source>
        <dbReference type="EMBL" id="MFC1441728.1"/>
    </source>
</evidence>
<gene>
    <name evidence="14" type="ORF">ABUW04_26090</name>
</gene>
<dbReference type="Pfam" id="PF02366">
    <property type="entry name" value="PMT"/>
    <property type="match status" value="1"/>
</dbReference>
<evidence type="ECO:0000256" key="4">
    <source>
        <dbReference type="ARBA" id="ARBA00022676"/>
    </source>
</evidence>
<organism evidence="14 15">
    <name type="scientific">Streptacidiphilus jeojiensis</name>
    <dbReference type="NCBI Taxonomy" id="3229225"/>
    <lineage>
        <taxon>Bacteria</taxon>
        <taxon>Bacillati</taxon>
        <taxon>Actinomycetota</taxon>
        <taxon>Actinomycetes</taxon>
        <taxon>Kitasatosporales</taxon>
        <taxon>Streptomycetaceae</taxon>
        <taxon>Streptacidiphilus</taxon>
    </lineage>
</organism>
<feature type="transmembrane region" description="Helical" evidence="10">
    <location>
        <begin position="107"/>
        <end position="133"/>
    </location>
</feature>
<protein>
    <recommendedName>
        <fullName evidence="9 10">Polyprenol-phosphate-mannose--protein mannosyltransferase</fullName>
        <ecNumber evidence="10">2.4.1.-</ecNumber>
    </recommendedName>
</protein>
<dbReference type="PANTHER" id="PTHR10050">
    <property type="entry name" value="DOLICHYL-PHOSPHATE-MANNOSE--PROTEIN MANNOSYLTRANSFERASE"/>
    <property type="match status" value="1"/>
</dbReference>
<feature type="transmembrane region" description="Helical" evidence="10">
    <location>
        <begin position="576"/>
        <end position="597"/>
    </location>
</feature>
<dbReference type="Pfam" id="PF16192">
    <property type="entry name" value="PMT_4TMC"/>
    <property type="match status" value="1"/>
</dbReference>
<feature type="region of interest" description="Disordered" evidence="11">
    <location>
        <begin position="1"/>
        <end position="53"/>
    </location>
</feature>
<evidence type="ECO:0000256" key="6">
    <source>
        <dbReference type="ARBA" id="ARBA00022692"/>
    </source>
</evidence>
<evidence type="ECO:0000256" key="8">
    <source>
        <dbReference type="ARBA" id="ARBA00023136"/>
    </source>
</evidence>
<feature type="transmembrane region" description="Helical" evidence="10">
    <location>
        <begin position="238"/>
        <end position="256"/>
    </location>
</feature>
<accession>A0ABV6XTY7</accession>
<sequence length="620" mass="68952">MSGDRSTGAAPNGDGADLLTSERDEDSSWHDGEVDTSPVNGLHSTHSRPPRPLSAWQQRLARLGYREPDRRPLRQRLVPPMPDGPGISTGAPSALLARFGIRLPPGLWLWLCRWSGWIGPLAVTLFGALLAFVNLGNPHAIIFDETYYAKDSWAIWHYGFEVNWPDSANASILANPQHIPAPTGAAFIAHPPAGKWVLGIGEMIFGLNPFGWRFMVALFGSLAVLMICRIGRRLFRSTLLGCIAGLLMCVDGMHFVMNRTGLLDLFVMFWALAAFGLLLIDRDRTRARLADAVGATADNPDAPPSHELATAARLGWRPLRLLAGICLGLSCATKWNGLDFLALFAVMSVLWDAAARKTAGARHPYLTALRRDTLPAFLSMVVVAFFTYLASWSGWLFSNAHVGNTYGGYDRHWADHRGGTFSWVPAPLRSLWHYHSEIWHFNTTLTSPHTYMSNPWSWLVNGRPVSFYYESGSIKPAQCGGAQCSSEVLAIGTPVLWWAACFALVYALYRWIFVRDWRAAAICGGIAAGYLPWFQWQQRTIFLFYSIDFEPYLCLALAMMIGAMLGRATASRDRRLAGGIGAGVLVVGIMATFLYFLPLYDAQIITYTQWQARMWWTTWI</sequence>
<evidence type="ECO:0000259" key="13">
    <source>
        <dbReference type="Pfam" id="PF16192"/>
    </source>
</evidence>
<name>A0ABV6XTY7_9ACTN</name>
<comment type="caution">
    <text evidence="14">The sequence shown here is derived from an EMBL/GenBank/DDBJ whole genome shotgun (WGS) entry which is preliminary data.</text>
</comment>
<comment type="function">
    <text evidence="10">Protein O-mannosyltransferase that catalyzes the transfer of a single mannose residue from a polyprenol phospho-mannosyl lipidic donor to the hydroxyl group of selected serine and threonine residues in acceptor proteins.</text>
</comment>
<evidence type="ECO:0000256" key="9">
    <source>
        <dbReference type="ARBA" id="ARBA00093617"/>
    </source>
</evidence>
<feature type="transmembrane region" description="Helical" evidence="10">
    <location>
        <begin position="262"/>
        <end position="280"/>
    </location>
</feature>
<dbReference type="InterPro" id="IPR027005">
    <property type="entry name" value="PMT-like"/>
</dbReference>
<dbReference type="PANTHER" id="PTHR10050:SF46">
    <property type="entry name" value="PROTEIN O-MANNOSYL-TRANSFERASE 2"/>
    <property type="match status" value="1"/>
</dbReference>
<keyword evidence="5 10" id="KW-0808">Transferase</keyword>
<keyword evidence="8 10" id="KW-0472">Membrane</keyword>
<dbReference type="Proteomes" id="UP001592581">
    <property type="component" value="Unassembled WGS sequence"/>
</dbReference>
<evidence type="ECO:0000259" key="12">
    <source>
        <dbReference type="Pfam" id="PF02366"/>
    </source>
</evidence>
<dbReference type="EMBL" id="JBEUKS010000010">
    <property type="protein sequence ID" value="MFC1441728.1"/>
    <property type="molecule type" value="Genomic_DNA"/>
</dbReference>
<feature type="domain" description="Protein O-mannosyl-transferase C-terminal four TM" evidence="13">
    <location>
        <begin position="428"/>
        <end position="619"/>
    </location>
</feature>
<evidence type="ECO:0000256" key="10">
    <source>
        <dbReference type="RuleBase" id="RU367007"/>
    </source>
</evidence>
<keyword evidence="6 10" id="KW-0812">Transmembrane</keyword>
<evidence type="ECO:0000256" key="5">
    <source>
        <dbReference type="ARBA" id="ARBA00022679"/>
    </source>
</evidence>
<feature type="transmembrane region" description="Helical" evidence="10">
    <location>
        <begin position="542"/>
        <end position="564"/>
    </location>
</feature>
<dbReference type="InterPro" id="IPR032421">
    <property type="entry name" value="PMT_4TMC"/>
</dbReference>
<evidence type="ECO:0000313" key="15">
    <source>
        <dbReference type="Proteomes" id="UP001592581"/>
    </source>
</evidence>
<keyword evidence="7 10" id="KW-1133">Transmembrane helix</keyword>
<comment type="pathway">
    <text evidence="2 10">Protein modification; protein glycosylation.</text>
</comment>